<protein>
    <submittedName>
        <fullName evidence="2">Uncharacterized protein</fullName>
    </submittedName>
</protein>
<organism evidence="2 3">
    <name type="scientific">Sphagnum troendelagicum</name>
    <dbReference type="NCBI Taxonomy" id="128251"/>
    <lineage>
        <taxon>Eukaryota</taxon>
        <taxon>Viridiplantae</taxon>
        <taxon>Streptophyta</taxon>
        <taxon>Embryophyta</taxon>
        <taxon>Bryophyta</taxon>
        <taxon>Sphagnophytina</taxon>
        <taxon>Sphagnopsida</taxon>
        <taxon>Sphagnales</taxon>
        <taxon>Sphagnaceae</taxon>
        <taxon>Sphagnum</taxon>
    </lineage>
</organism>
<evidence type="ECO:0000313" key="2">
    <source>
        <dbReference type="EMBL" id="CAK9219806.1"/>
    </source>
</evidence>
<sequence>MPTTTAAGPLGGKALPPIPNLHHLSSRNSPFKLMSISTGFFGSLDSINSWSRSKPNDKQLDAKHMGKPGSIHDAAFTCCTLLTHICSCRQNTKENNLRIHQL</sequence>
<proteinExistence type="predicted"/>
<reference evidence="2" key="1">
    <citation type="submission" date="2024-02" db="EMBL/GenBank/DDBJ databases">
        <authorList>
            <consortium name="ELIXIR-Norway"/>
            <consortium name="Elixir Norway"/>
        </authorList>
    </citation>
    <scope>NUCLEOTIDE SEQUENCE</scope>
</reference>
<dbReference type="EMBL" id="OZ019895">
    <property type="protein sequence ID" value="CAK9219806.1"/>
    <property type="molecule type" value="Genomic_DNA"/>
</dbReference>
<dbReference type="Proteomes" id="UP001497512">
    <property type="component" value="Chromosome 3"/>
</dbReference>
<keyword evidence="3" id="KW-1185">Reference proteome</keyword>
<accession>A0ABP0UEG9</accession>
<evidence type="ECO:0000313" key="3">
    <source>
        <dbReference type="Proteomes" id="UP001497512"/>
    </source>
</evidence>
<name>A0ABP0UEG9_9BRYO</name>
<evidence type="ECO:0000256" key="1">
    <source>
        <dbReference type="SAM" id="MobiDB-lite"/>
    </source>
</evidence>
<gene>
    <name evidence="2" type="ORF">CSSPTR1EN2_LOCUS14875</name>
</gene>
<feature type="region of interest" description="Disordered" evidence="1">
    <location>
        <begin position="1"/>
        <end position="21"/>
    </location>
</feature>